<name>A0A0G4IWZ4_PLABS</name>
<accession>A0A0G4IWZ4</accession>
<dbReference type="PRINTS" id="PR00073">
    <property type="entry name" value="COPRGNOXDASE"/>
</dbReference>
<keyword evidence="5" id="KW-0560">Oxidoreductase</keyword>
<keyword evidence="6" id="KW-0627">Porphyrin biosynthesis</keyword>
<evidence type="ECO:0000256" key="3">
    <source>
        <dbReference type="ARBA" id="ARBA00011738"/>
    </source>
</evidence>
<dbReference type="PANTHER" id="PTHR10755:SF0">
    <property type="entry name" value="OXYGEN-DEPENDENT COPROPORPHYRINOGEN-III OXIDASE, MITOCHONDRIAL"/>
    <property type="match status" value="1"/>
</dbReference>
<evidence type="ECO:0000256" key="7">
    <source>
        <dbReference type="SAM" id="MobiDB-lite"/>
    </source>
</evidence>
<dbReference type="NCBIfam" id="NF003727">
    <property type="entry name" value="PRK05330.1"/>
    <property type="match status" value="1"/>
</dbReference>
<feature type="compositionally biased region" description="Basic and acidic residues" evidence="7">
    <location>
        <begin position="9"/>
        <end position="22"/>
    </location>
</feature>
<feature type="region of interest" description="Disordered" evidence="7">
    <location>
        <begin position="1"/>
        <end position="22"/>
    </location>
</feature>
<keyword evidence="9" id="KW-0496">Mitochondrion</keyword>
<dbReference type="Proteomes" id="UP000039324">
    <property type="component" value="Unassembled WGS sequence"/>
</dbReference>
<dbReference type="PANTHER" id="PTHR10755">
    <property type="entry name" value="COPROPORPHYRINOGEN III OXIDASE, MITOCHONDRIAL"/>
    <property type="match status" value="1"/>
</dbReference>
<feature type="compositionally biased region" description="Low complexity" evidence="7">
    <location>
        <begin position="46"/>
        <end position="55"/>
    </location>
</feature>
<dbReference type="UniPathway" id="UPA00251">
    <property type="reaction ID" value="UER00322"/>
</dbReference>
<dbReference type="Gene3D" id="3.40.1500.10">
    <property type="entry name" value="Coproporphyrinogen III oxidase, aerobic"/>
    <property type="match status" value="1"/>
</dbReference>
<geneLocation type="mitochondrion" evidence="9"/>
<dbReference type="OMA" id="NTPYTEQ"/>
<dbReference type="InterPro" id="IPR001260">
    <property type="entry name" value="Coprogen_oxidase_aer"/>
</dbReference>
<evidence type="ECO:0000313" key="9">
    <source>
        <dbReference type="EMBL" id="SPR02067.1"/>
    </source>
</evidence>
<dbReference type="InterPro" id="IPR018375">
    <property type="entry name" value="Coprogen_oxidase_CS"/>
</dbReference>
<dbReference type="Proteomes" id="UP000290189">
    <property type="component" value="Unassembled WGS sequence"/>
</dbReference>
<dbReference type="PIRSF" id="PIRSF000166">
    <property type="entry name" value="Coproporphyri_ox"/>
    <property type="match status" value="1"/>
</dbReference>
<evidence type="ECO:0000313" key="8">
    <source>
        <dbReference type="EMBL" id="CEO99845.1"/>
    </source>
</evidence>
<dbReference type="InterPro" id="IPR036406">
    <property type="entry name" value="Coprogen_oxidase_aer_sf"/>
</dbReference>
<dbReference type="STRING" id="37360.A0A0G4IWZ4"/>
<evidence type="ECO:0000313" key="11">
    <source>
        <dbReference type="Proteomes" id="UP000290189"/>
    </source>
</evidence>
<evidence type="ECO:0000256" key="2">
    <source>
        <dbReference type="ARBA" id="ARBA00010644"/>
    </source>
</evidence>
<organism evidence="8 10">
    <name type="scientific">Plasmodiophora brassicae</name>
    <name type="common">Clubroot disease agent</name>
    <dbReference type="NCBI Taxonomy" id="37360"/>
    <lineage>
        <taxon>Eukaryota</taxon>
        <taxon>Sar</taxon>
        <taxon>Rhizaria</taxon>
        <taxon>Endomyxa</taxon>
        <taxon>Phytomyxea</taxon>
        <taxon>Plasmodiophorida</taxon>
        <taxon>Plasmodiophoridae</taxon>
        <taxon>Plasmodiophora</taxon>
    </lineage>
</organism>
<dbReference type="Pfam" id="PF01218">
    <property type="entry name" value="Coprogen_oxidas"/>
    <property type="match status" value="1"/>
</dbReference>
<comment type="pathway">
    <text evidence="1">Porphyrin-containing compound metabolism; protoporphyrin-IX biosynthesis; protoporphyrinogen-IX from coproporphyrinogen-III (O2 route): step 1/1.</text>
</comment>
<sequence>MTRTPGESFADRHWPGADARAQAERVVRRIQDRICAGVMEVEAHASLSSSSSPSPGFREDRWLRPGGNEGGGITRVLQDGHVFEKAGVNVSVVSGTLPEQAVQAMRADHAKLQVMTATSGVAFFAAGVSCVLHAQNPFVPTIHCNYRYFEVDTGAGTIWWVGGGTDLTPAYVFDEDCRAFHTTLKDACDEFDPTYYGRFKAWCDRYFYLPHRKEARGIGGIFFDDVDELPLARAFAFLATCGAAFNDAYFPIVKRRMLDPYTDDDKRWQQLRRGRYVEFNLIYDRGTRFGIFTPNARIESVFMSLPLTARWEYMPDVVPGSREQHLLDVLSAPRDWIRSSDH</sequence>
<evidence type="ECO:0000256" key="1">
    <source>
        <dbReference type="ARBA" id="ARBA00005168"/>
    </source>
</evidence>
<dbReference type="OrthoDB" id="15318at2759"/>
<dbReference type="PROSITE" id="PS01021">
    <property type="entry name" value="COPROGEN_OXIDASE"/>
    <property type="match status" value="1"/>
</dbReference>
<evidence type="ECO:0000313" key="10">
    <source>
        <dbReference type="Proteomes" id="UP000039324"/>
    </source>
</evidence>
<protein>
    <recommendedName>
        <fullName evidence="4">coproporphyrinogen oxidase</fullName>
        <ecNumber evidence="4">1.3.3.3</ecNumber>
    </recommendedName>
</protein>
<dbReference type="EMBL" id="CDSF01000094">
    <property type="protein sequence ID" value="CEO99845.1"/>
    <property type="molecule type" value="Genomic_DNA"/>
</dbReference>
<dbReference type="GO" id="GO:0005737">
    <property type="term" value="C:cytoplasm"/>
    <property type="evidence" value="ECO:0007669"/>
    <property type="project" value="TreeGrafter"/>
</dbReference>
<keyword evidence="10" id="KW-1185">Reference proteome</keyword>
<evidence type="ECO:0000256" key="5">
    <source>
        <dbReference type="ARBA" id="ARBA00023002"/>
    </source>
</evidence>
<dbReference type="AlphaFoldDB" id="A0A0G4IWZ4"/>
<dbReference type="EC" id="1.3.3.3" evidence="4"/>
<reference evidence="8 10" key="1">
    <citation type="submission" date="2015-02" db="EMBL/GenBank/DDBJ databases">
        <authorList>
            <person name="Chooi Y.-H."/>
        </authorList>
    </citation>
    <scope>NUCLEOTIDE SEQUENCE [LARGE SCALE GENOMIC DNA]</scope>
    <source>
        <strain evidence="8">E3</strain>
    </source>
</reference>
<comment type="subunit">
    <text evidence="3">Homodimer.</text>
</comment>
<reference evidence="9 11" key="2">
    <citation type="submission" date="2018-03" db="EMBL/GenBank/DDBJ databases">
        <authorList>
            <person name="Fogelqvist J."/>
        </authorList>
    </citation>
    <scope>NUCLEOTIDE SEQUENCE [LARGE SCALE GENOMIC DNA]</scope>
</reference>
<proteinExistence type="inferred from homology"/>
<dbReference type="EMBL" id="OVEO01000020">
    <property type="protein sequence ID" value="SPR02067.1"/>
    <property type="molecule type" value="Genomic_DNA"/>
</dbReference>
<evidence type="ECO:0000256" key="4">
    <source>
        <dbReference type="ARBA" id="ARBA00012869"/>
    </source>
</evidence>
<comment type="similarity">
    <text evidence="2">Belongs to the aerobic coproporphyrinogen-III oxidase family.</text>
</comment>
<evidence type="ECO:0000256" key="6">
    <source>
        <dbReference type="ARBA" id="ARBA00023244"/>
    </source>
</evidence>
<feature type="region of interest" description="Disordered" evidence="7">
    <location>
        <begin position="45"/>
        <end position="69"/>
    </location>
</feature>
<dbReference type="SUPFAM" id="SSF102886">
    <property type="entry name" value="Coproporphyrinogen III oxidase"/>
    <property type="match status" value="1"/>
</dbReference>
<dbReference type="GO" id="GO:0004109">
    <property type="term" value="F:coproporphyrinogen oxidase activity"/>
    <property type="evidence" value="ECO:0007669"/>
    <property type="project" value="UniProtKB-EC"/>
</dbReference>
<gene>
    <name evidence="8" type="ORF">PBRA_007579</name>
    <name evidence="9" type="ORF">PLBR_LOCUS9282</name>
</gene>
<dbReference type="GO" id="GO:0006782">
    <property type="term" value="P:protoporphyrinogen IX biosynthetic process"/>
    <property type="evidence" value="ECO:0007669"/>
    <property type="project" value="UniProtKB-UniPathway"/>
</dbReference>